<evidence type="ECO:0008006" key="4">
    <source>
        <dbReference type="Google" id="ProtNLM"/>
    </source>
</evidence>
<accession>A0A317G147</accession>
<protein>
    <recommendedName>
        <fullName evidence="4">Rhamnogalacturonyl hydrolase YesR</fullName>
    </recommendedName>
</protein>
<organism evidence="2 3">
    <name type="scientific">Butyrivibrio fibrisolvens</name>
    <dbReference type="NCBI Taxonomy" id="831"/>
    <lineage>
        <taxon>Bacteria</taxon>
        <taxon>Bacillati</taxon>
        <taxon>Bacillota</taxon>
        <taxon>Clostridia</taxon>
        <taxon>Lachnospirales</taxon>
        <taxon>Lachnospiraceae</taxon>
        <taxon>Butyrivibrio</taxon>
    </lineage>
</organism>
<name>A0A317G147_BUTFI</name>
<evidence type="ECO:0000313" key="3">
    <source>
        <dbReference type="Proteomes" id="UP000245488"/>
    </source>
</evidence>
<dbReference type="RefSeq" id="WP_110072033.1">
    <property type="nucleotide sequence ID" value="NZ_CM009896.1"/>
</dbReference>
<proteinExistence type="predicted"/>
<reference evidence="2 3" key="1">
    <citation type="submission" date="2017-09" db="EMBL/GenBank/DDBJ databases">
        <title>High-quality draft genome sequence of Butyrivibrio fibrisolvens INBov1, isolated from cow rumen.</title>
        <authorList>
            <person name="Rodriguez Hernaez J."/>
            <person name="Rivarola M."/>
            <person name="Paniego N."/>
            <person name="Cravero S."/>
            <person name="Ceron Cucchi M."/>
            <person name="Martinez M.C."/>
        </authorList>
    </citation>
    <scope>NUCLEOTIDE SEQUENCE [LARGE SCALE GENOMIC DNA]</scope>
    <source>
        <strain evidence="2 3">INBov1</strain>
    </source>
</reference>
<dbReference type="InterPro" id="IPR012341">
    <property type="entry name" value="6hp_glycosidase-like_sf"/>
</dbReference>
<dbReference type="InterPro" id="IPR008928">
    <property type="entry name" value="6-hairpin_glycosidase_sf"/>
</dbReference>
<gene>
    <name evidence="2" type="ORF">CPT75_02975</name>
</gene>
<dbReference type="GO" id="GO:0016787">
    <property type="term" value="F:hydrolase activity"/>
    <property type="evidence" value="ECO:0007669"/>
    <property type="project" value="UniProtKB-KW"/>
</dbReference>
<comment type="caution">
    <text evidence="2">The sequence shown here is derived from an EMBL/GenBank/DDBJ whole genome shotgun (WGS) entry which is preliminary data.</text>
</comment>
<dbReference type="PANTHER" id="PTHR33886">
    <property type="entry name" value="UNSATURATED RHAMNOGALACTURONAN HYDROLASE (EUROFUNG)"/>
    <property type="match status" value="1"/>
</dbReference>
<dbReference type="Pfam" id="PF07470">
    <property type="entry name" value="Glyco_hydro_88"/>
    <property type="match status" value="1"/>
</dbReference>
<dbReference type="Proteomes" id="UP000245488">
    <property type="component" value="Chromosome"/>
</dbReference>
<sequence>MKNPETIAAIEREAIVQLKNINRKSFKARCKNMAKKIMGRASEPKDMLFWPVGMLLMGLTQTSSESVADDSELVELCKEAVKNYYDIWKKKQKGHVTHVDDALAGFSLLKMYELTADSRFLDSAHDIFDFLRMASKDKERSIIYNVSGKDDFILADGTGMTSLFLSYYGYIMNSLGVEDEAKEAYELATTQLINFMNNGCDMRTHLPYHGYSLTRGKLGIIGWGRAVGWIMMGMAGCAMFVPDTNIEKSKIMEWIYDLSNVVISYQRKDGAFSWALPCMEGHVDSSATGMIGWGIKNLYPYIECRSERLRERIDNMDKALLYMTQTNGCVIESLSPCEDLAVHRQVYNCNAWGQGAALACLKAQ</sequence>
<dbReference type="SUPFAM" id="SSF48208">
    <property type="entry name" value="Six-hairpin glycosidases"/>
    <property type="match status" value="1"/>
</dbReference>
<dbReference type="Gene3D" id="1.50.10.10">
    <property type="match status" value="1"/>
</dbReference>
<evidence type="ECO:0000313" key="2">
    <source>
        <dbReference type="EMBL" id="PWT26152.1"/>
    </source>
</evidence>
<dbReference type="EMBL" id="NXNG01000001">
    <property type="protein sequence ID" value="PWT26152.1"/>
    <property type="molecule type" value="Genomic_DNA"/>
</dbReference>
<keyword evidence="1" id="KW-0378">Hydrolase</keyword>
<dbReference type="InterPro" id="IPR010905">
    <property type="entry name" value="Glyco_hydro_88"/>
</dbReference>
<dbReference type="AlphaFoldDB" id="A0A317G147"/>
<dbReference type="GO" id="GO:0005975">
    <property type="term" value="P:carbohydrate metabolic process"/>
    <property type="evidence" value="ECO:0007669"/>
    <property type="project" value="InterPro"/>
</dbReference>
<dbReference type="InterPro" id="IPR052043">
    <property type="entry name" value="PolySaccharide_Degr_Enz"/>
</dbReference>
<evidence type="ECO:0000256" key="1">
    <source>
        <dbReference type="ARBA" id="ARBA00022801"/>
    </source>
</evidence>
<dbReference type="PANTHER" id="PTHR33886:SF8">
    <property type="entry name" value="UNSATURATED RHAMNOGALACTURONAN HYDROLASE (EUROFUNG)"/>
    <property type="match status" value="1"/>
</dbReference>
<keyword evidence="3" id="KW-1185">Reference proteome</keyword>